<keyword evidence="2" id="KW-1133">Transmembrane helix</keyword>
<dbReference type="Proteomes" id="UP001196413">
    <property type="component" value="Unassembled WGS sequence"/>
</dbReference>
<feature type="chain" id="PRO_5042264378" evidence="3">
    <location>
        <begin position="18"/>
        <end position="258"/>
    </location>
</feature>
<protein>
    <submittedName>
        <fullName evidence="4">Uncharacterized protein</fullName>
    </submittedName>
</protein>
<evidence type="ECO:0000313" key="5">
    <source>
        <dbReference type="Proteomes" id="UP001196413"/>
    </source>
</evidence>
<keyword evidence="3" id="KW-0732">Signal</keyword>
<evidence type="ECO:0000313" key="4">
    <source>
        <dbReference type="EMBL" id="KAJ1364201.1"/>
    </source>
</evidence>
<evidence type="ECO:0000256" key="1">
    <source>
        <dbReference type="SAM" id="MobiDB-lite"/>
    </source>
</evidence>
<keyword evidence="2" id="KW-0812">Transmembrane</keyword>
<feature type="signal peptide" evidence="3">
    <location>
        <begin position="1"/>
        <end position="17"/>
    </location>
</feature>
<feature type="transmembrane region" description="Helical" evidence="2">
    <location>
        <begin position="129"/>
        <end position="150"/>
    </location>
</feature>
<accession>A0AAD5N9V4</accession>
<sequence>MMRIIIILTVLLFPVTVSPPSTLNTVESGSLTRSDNLEQPSNEGSMFNIEVPAFIKSILHNIKNFFVGPTGVITRFRNFVNGKIMFSTHFFGQKIDLQANIPSSLEEADKALRSFTDKLHTDPMTRTLFAMYLNVVVVIVVFLSMIAKHIQISLHSLRSRVNVNNDDMSINWSAMANPSLISSANPGTFLNSSETPLLLNDLRGILSPDQDDNSDRVKQLSYIHPCSEARPCQPPIQSAQKQSEPSLTGNSKFSNKRE</sequence>
<dbReference type="EMBL" id="JAHQIW010004884">
    <property type="protein sequence ID" value="KAJ1364201.1"/>
    <property type="molecule type" value="Genomic_DNA"/>
</dbReference>
<dbReference type="AlphaFoldDB" id="A0AAD5N9V4"/>
<reference evidence="4" key="1">
    <citation type="submission" date="2021-06" db="EMBL/GenBank/DDBJ databases">
        <title>Parelaphostrongylus tenuis whole genome reference sequence.</title>
        <authorList>
            <person name="Garwood T.J."/>
            <person name="Larsen P.A."/>
            <person name="Fountain-Jones N.M."/>
            <person name="Garbe J.R."/>
            <person name="Macchietto M.G."/>
            <person name="Kania S.A."/>
            <person name="Gerhold R.W."/>
            <person name="Richards J.E."/>
            <person name="Wolf T.M."/>
        </authorList>
    </citation>
    <scope>NUCLEOTIDE SEQUENCE</scope>
    <source>
        <strain evidence="4">MNPRO001-30</strain>
        <tissue evidence="4">Meninges</tissue>
    </source>
</reference>
<name>A0AAD5N9V4_PARTN</name>
<feature type="compositionally biased region" description="Polar residues" evidence="1">
    <location>
        <begin position="235"/>
        <end position="258"/>
    </location>
</feature>
<keyword evidence="5" id="KW-1185">Reference proteome</keyword>
<comment type="caution">
    <text evidence="4">The sequence shown here is derived from an EMBL/GenBank/DDBJ whole genome shotgun (WGS) entry which is preliminary data.</text>
</comment>
<gene>
    <name evidence="4" type="ORF">KIN20_024232</name>
</gene>
<proteinExistence type="predicted"/>
<organism evidence="4 5">
    <name type="scientific">Parelaphostrongylus tenuis</name>
    <name type="common">Meningeal worm</name>
    <dbReference type="NCBI Taxonomy" id="148309"/>
    <lineage>
        <taxon>Eukaryota</taxon>
        <taxon>Metazoa</taxon>
        <taxon>Ecdysozoa</taxon>
        <taxon>Nematoda</taxon>
        <taxon>Chromadorea</taxon>
        <taxon>Rhabditida</taxon>
        <taxon>Rhabditina</taxon>
        <taxon>Rhabditomorpha</taxon>
        <taxon>Strongyloidea</taxon>
        <taxon>Metastrongylidae</taxon>
        <taxon>Parelaphostrongylus</taxon>
    </lineage>
</organism>
<feature type="region of interest" description="Disordered" evidence="1">
    <location>
        <begin position="226"/>
        <end position="258"/>
    </location>
</feature>
<evidence type="ECO:0000256" key="2">
    <source>
        <dbReference type="SAM" id="Phobius"/>
    </source>
</evidence>
<evidence type="ECO:0000256" key="3">
    <source>
        <dbReference type="SAM" id="SignalP"/>
    </source>
</evidence>
<keyword evidence="2" id="KW-0472">Membrane</keyword>